<keyword evidence="3 6" id="KW-0812">Transmembrane</keyword>
<keyword evidence="4 6" id="KW-1133">Transmembrane helix</keyword>
<evidence type="ECO:0000256" key="4">
    <source>
        <dbReference type="ARBA" id="ARBA00022989"/>
    </source>
</evidence>
<reference evidence="7" key="2">
    <citation type="submission" date="2022-10" db="EMBL/GenBank/DDBJ databases">
        <authorList>
            <consortium name="ENA_rothamsted_submissions"/>
            <consortium name="culmorum"/>
            <person name="King R."/>
        </authorList>
    </citation>
    <scope>NUCLEOTIDE SEQUENCE</scope>
</reference>
<evidence type="ECO:0000256" key="6">
    <source>
        <dbReference type="SAM" id="Phobius"/>
    </source>
</evidence>
<evidence type="ECO:0000256" key="3">
    <source>
        <dbReference type="ARBA" id="ARBA00022692"/>
    </source>
</evidence>
<organism evidence="7 8">
    <name type="scientific">Phaedon cochleariae</name>
    <name type="common">Mustard beetle</name>
    <dbReference type="NCBI Taxonomy" id="80249"/>
    <lineage>
        <taxon>Eukaryota</taxon>
        <taxon>Metazoa</taxon>
        <taxon>Ecdysozoa</taxon>
        <taxon>Arthropoda</taxon>
        <taxon>Hexapoda</taxon>
        <taxon>Insecta</taxon>
        <taxon>Pterygota</taxon>
        <taxon>Neoptera</taxon>
        <taxon>Endopterygota</taxon>
        <taxon>Coleoptera</taxon>
        <taxon>Polyphaga</taxon>
        <taxon>Cucujiformia</taxon>
        <taxon>Chrysomeloidea</taxon>
        <taxon>Chrysomelidae</taxon>
        <taxon>Chrysomelinae</taxon>
        <taxon>Chrysomelini</taxon>
        <taxon>Phaedon</taxon>
    </lineage>
</organism>
<evidence type="ECO:0000256" key="2">
    <source>
        <dbReference type="ARBA" id="ARBA00010095"/>
    </source>
</evidence>
<protein>
    <recommendedName>
        <fullName evidence="9">Protein cornichon homolog 4</fullName>
    </recommendedName>
</protein>
<feature type="transmembrane region" description="Helical" evidence="6">
    <location>
        <begin position="55"/>
        <end position="76"/>
    </location>
</feature>
<dbReference type="Proteomes" id="UP001153737">
    <property type="component" value="Chromosome 6"/>
</dbReference>
<dbReference type="SMART" id="SM01398">
    <property type="entry name" value="Cornichon"/>
    <property type="match status" value="1"/>
</dbReference>
<dbReference type="EMBL" id="OU896712">
    <property type="protein sequence ID" value="CAG9823108.1"/>
    <property type="molecule type" value="Genomic_DNA"/>
</dbReference>
<feature type="transmembrane region" description="Helical" evidence="6">
    <location>
        <begin position="7"/>
        <end position="28"/>
    </location>
</feature>
<evidence type="ECO:0000313" key="8">
    <source>
        <dbReference type="Proteomes" id="UP001153737"/>
    </source>
</evidence>
<feature type="transmembrane region" description="Helical" evidence="6">
    <location>
        <begin position="117"/>
        <end position="140"/>
    </location>
</feature>
<reference evidence="7" key="1">
    <citation type="submission" date="2022-01" db="EMBL/GenBank/DDBJ databases">
        <authorList>
            <person name="King R."/>
        </authorList>
    </citation>
    <scope>NUCLEOTIDE SEQUENCE</scope>
</reference>
<evidence type="ECO:0008006" key="9">
    <source>
        <dbReference type="Google" id="ProtNLM"/>
    </source>
</evidence>
<accession>A0A9N9X4L1</accession>
<dbReference type="Pfam" id="PF03311">
    <property type="entry name" value="Cornichon"/>
    <property type="match status" value="1"/>
</dbReference>
<dbReference type="PANTHER" id="PTHR12290">
    <property type="entry name" value="CORNICHON-RELATED"/>
    <property type="match status" value="1"/>
</dbReference>
<keyword evidence="8" id="KW-1185">Reference proteome</keyword>
<comment type="subcellular location">
    <subcellularLocation>
        <location evidence="1">Membrane</location>
        <topology evidence="1">Multi-pass membrane protein</topology>
    </subcellularLocation>
</comment>
<dbReference type="InterPro" id="IPR003377">
    <property type="entry name" value="Cornichon"/>
</dbReference>
<gene>
    <name evidence="7" type="ORF">PHAECO_LOCUS10065</name>
</gene>
<sequence>MFLADPVLFSLSLLDTGAILFLLIYFVIVLSDLECDYLNAQECCSRLNIWVYPKLIAHVFLNSLLFVHGHWVLFFINLPVTCWMAYEVINVPKGNMGIYDPTEIHNRGQLKRHMRDCMVFLGFYLILFFIYLYCMISSLLKGDPINRIDEGEIINEM</sequence>
<evidence type="ECO:0000313" key="7">
    <source>
        <dbReference type="EMBL" id="CAG9823108.1"/>
    </source>
</evidence>
<evidence type="ECO:0000256" key="1">
    <source>
        <dbReference type="ARBA" id="ARBA00004141"/>
    </source>
</evidence>
<comment type="similarity">
    <text evidence="2">Belongs to the cornichon family.</text>
</comment>
<evidence type="ECO:0000256" key="5">
    <source>
        <dbReference type="ARBA" id="ARBA00023136"/>
    </source>
</evidence>
<dbReference type="AlphaFoldDB" id="A0A9N9X4L1"/>
<dbReference type="GO" id="GO:0016192">
    <property type="term" value="P:vesicle-mediated transport"/>
    <property type="evidence" value="ECO:0007669"/>
    <property type="project" value="InterPro"/>
</dbReference>
<dbReference type="OrthoDB" id="8775810at2759"/>
<dbReference type="GO" id="GO:0016020">
    <property type="term" value="C:membrane"/>
    <property type="evidence" value="ECO:0007669"/>
    <property type="project" value="UniProtKB-SubCell"/>
</dbReference>
<keyword evidence="5 6" id="KW-0472">Membrane</keyword>
<name>A0A9N9X4L1_PHACE</name>
<proteinExistence type="inferred from homology"/>